<evidence type="ECO:0000256" key="3">
    <source>
        <dbReference type="ARBA" id="ARBA00022840"/>
    </source>
</evidence>
<dbReference type="PANTHER" id="PTHR30258:SF2">
    <property type="entry name" value="COMG OPERON PROTEIN 1"/>
    <property type="match status" value="1"/>
</dbReference>
<dbReference type="PANTHER" id="PTHR30258">
    <property type="entry name" value="TYPE II SECRETION SYSTEM PROTEIN GSPE-RELATED"/>
    <property type="match status" value="1"/>
</dbReference>
<reference evidence="6" key="1">
    <citation type="submission" date="2017-09" db="EMBL/GenBank/DDBJ databases">
        <title>Depth-based differentiation of microbial function through sediment-hosted aquifers and enrichment of novel symbionts in the deep terrestrial subsurface.</title>
        <authorList>
            <person name="Probst A.J."/>
            <person name="Ladd B."/>
            <person name="Jarett J.K."/>
            <person name="Geller-Mcgrath D.E."/>
            <person name="Sieber C.M.K."/>
            <person name="Emerson J.B."/>
            <person name="Anantharaman K."/>
            <person name="Thomas B.C."/>
            <person name="Malmstrom R."/>
            <person name="Stieglmeier M."/>
            <person name="Klingl A."/>
            <person name="Woyke T."/>
            <person name="Ryan C.M."/>
            <person name="Banfield J.F."/>
        </authorList>
    </citation>
    <scope>NUCLEOTIDE SEQUENCE [LARGE SCALE GENOMIC DNA]</scope>
</reference>
<evidence type="ECO:0000313" key="6">
    <source>
        <dbReference type="Proteomes" id="UP000231469"/>
    </source>
</evidence>
<dbReference type="Proteomes" id="UP000231469">
    <property type="component" value="Unassembled WGS sequence"/>
</dbReference>
<dbReference type="SUPFAM" id="SSF52540">
    <property type="entry name" value="P-loop containing nucleoside triphosphate hydrolases"/>
    <property type="match status" value="1"/>
</dbReference>
<evidence type="ECO:0000256" key="1">
    <source>
        <dbReference type="ARBA" id="ARBA00006611"/>
    </source>
</evidence>
<evidence type="ECO:0000313" key="5">
    <source>
        <dbReference type="EMBL" id="PJA02375.1"/>
    </source>
</evidence>
<organism evidence="5 6">
    <name type="scientific">bacterium (Candidatus Gribaldobacteria) CG_4_10_14_0_2_um_filter_36_18</name>
    <dbReference type="NCBI Taxonomy" id="2014264"/>
    <lineage>
        <taxon>Bacteria</taxon>
        <taxon>Candidatus Gribaldobacteria</taxon>
    </lineage>
</organism>
<accession>A0A2M7VKJ7</accession>
<comment type="caution">
    <text evidence="5">The sequence shown here is derived from an EMBL/GenBank/DDBJ whole genome shotgun (WGS) entry which is preliminary data.</text>
</comment>
<dbReference type="CDD" id="cd01129">
    <property type="entry name" value="PulE-GspE-like"/>
    <property type="match status" value="1"/>
</dbReference>
<dbReference type="GO" id="GO:0016887">
    <property type="term" value="F:ATP hydrolysis activity"/>
    <property type="evidence" value="ECO:0007669"/>
    <property type="project" value="TreeGrafter"/>
</dbReference>
<dbReference type="GO" id="GO:0005524">
    <property type="term" value="F:ATP binding"/>
    <property type="evidence" value="ECO:0007669"/>
    <property type="project" value="UniProtKB-KW"/>
</dbReference>
<comment type="similarity">
    <text evidence="1">Belongs to the GSP E family.</text>
</comment>
<dbReference type="Gene3D" id="3.40.50.300">
    <property type="entry name" value="P-loop containing nucleotide triphosphate hydrolases"/>
    <property type="match status" value="1"/>
</dbReference>
<dbReference type="SMART" id="SM00382">
    <property type="entry name" value="AAA"/>
    <property type="match status" value="1"/>
</dbReference>
<keyword evidence="3" id="KW-0067">ATP-binding</keyword>
<dbReference type="EMBL" id="PFPS01000048">
    <property type="protein sequence ID" value="PJA02375.1"/>
    <property type="molecule type" value="Genomic_DNA"/>
</dbReference>
<dbReference type="Gene3D" id="3.30.450.90">
    <property type="match status" value="1"/>
</dbReference>
<evidence type="ECO:0000259" key="4">
    <source>
        <dbReference type="PROSITE" id="PS00662"/>
    </source>
</evidence>
<dbReference type="InterPro" id="IPR027417">
    <property type="entry name" value="P-loop_NTPase"/>
</dbReference>
<sequence>MEKITAQVKIEKTVFKEMQDKVNNILDLKKQIENVLEKETTKILEVILAGAISLDASDIHIEPEEEKVKTRVRIDGILYDVLFIEFKIYQALLSRIKILSGIKLNITKKAQDGRFTILIDELRSLSRRRDGRRNLFLRPSSPFAIARVVDELRSSSPFAIARVIEGGETEARVSVLPSEYGESIVIRLLNPKELIKIEDLGVREEILGQLKKEIEKPNGMIIVTGPTGSGKTTTLYAVLKKVQKPGIKIITIEDPIEYHLEGISQTQVRPEKGYDFSNGLRAIVRQDPDVILVGEIRDYETAKIALQAALTGHLVLTTLHTNDAAGTIVRLQSLGEKPINIAPAINIAVAQRLVRRICKKCVKFSPPTEEELQIFKKELGVLGKKIKIPKLSKNLKIPRVQGCKFCNFTGYKGRIGIFEFFLKDDEMENFILKSPSITDLRKIARKKGMVLMREDGLIKVLQGMTTLEEIKRVTAS</sequence>
<gene>
    <name evidence="5" type="ORF">COX73_01100</name>
</gene>
<name>A0A2M7VKJ7_9BACT</name>
<dbReference type="Pfam" id="PF00437">
    <property type="entry name" value="T2SSE"/>
    <property type="match status" value="2"/>
</dbReference>
<keyword evidence="2" id="KW-0547">Nucleotide-binding</keyword>
<protein>
    <recommendedName>
        <fullName evidence="4">Bacterial type II secretion system protein E domain-containing protein</fullName>
    </recommendedName>
</protein>
<dbReference type="PROSITE" id="PS00662">
    <property type="entry name" value="T2SP_E"/>
    <property type="match status" value="1"/>
</dbReference>
<feature type="domain" description="Bacterial type II secretion system protein E" evidence="4">
    <location>
        <begin position="284"/>
        <end position="298"/>
    </location>
</feature>
<evidence type="ECO:0000256" key="2">
    <source>
        <dbReference type="ARBA" id="ARBA00022741"/>
    </source>
</evidence>
<dbReference type="InterPro" id="IPR003593">
    <property type="entry name" value="AAA+_ATPase"/>
</dbReference>
<dbReference type="AlphaFoldDB" id="A0A2M7VKJ7"/>
<dbReference type="InterPro" id="IPR001482">
    <property type="entry name" value="T2SS/T4SS_dom"/>
</dbReference>
<dbReference type="GO" id="GO:0005886">
    <property type="term" value="C:plasma membrane"/>
    <property type="evidence" value="ECO:0007669"/>
    <property type="project" value="TreeGrafter"/>
</dbReference>
<proteinExistence type="inferred from homology"/>